<keyword evidence="4" id="KW-1185">Reference proteome</keyword>
<evidence type="ECO:0000313" key="4">
    <source>
        <dbReference type="Proteomes" id="UP000647587"/>
    </source>
</evidence>
<organism evidence="3 4">
    <name type="scientific">Deinococcus malanensis</name>
    <dbReference type="NCBI Taxonomy" id="1706855"/>
    <lineage>
        <taxon>Bacteria</taxon>
        <taxon>Thermotogati</taxon>
        <taxon>Deinococcota</taxon>
        <taxon>Deinococci</taxon>
        <taxon>Deinococcales</taxon>
        <taxon>Deinococcaceae</taxon>
        <taxon>Deinococcus</taxon>
    </lineage>
</organism>
<dbReference type="EMBL" id="BMPP01000004">
    <property type="protein sequence ID" value="GGK21245.1"/>
    <property type="molecule type" value="Genomic_DNA"/>
</dbReference>
<comment type="caution">
    <text evidence="3">The sequence shown here is derived from an EMBL/GenBank/DDBJ whole genome shotgun (WGS) entry which is preliminary data.</text>
</comment>
<feature type="compositionally biased region" description="Polar residues" evidence="1">
    <location>
        <begin position="208"/>
        <end position="220"/>
    </location>
</feature>
<keyword evidence="2" id="KW-0812">Transmembrane</keyword>
<feature type="transmembrane region" description="Helical" evidence="2">
    <location>
        <begin position="108"/>
        <end position="127"/>
    </location>
</feature>
<evidence type="ECO:0000313" key="3">
    <source>
        <dbReference type="EMBL" id="GGK21245.1"/>
    </source>
</evidence>
<protein>
    <submittedName>
        <fullName evidence="3">Uncharacterized protein</fullName>
    </submittedName>
</protein>
<evidence type="ECO:0000256" key="1">
    <source>
        <dbReference type="SAM" id="MobiDB-lite"/>
    </source>
</evidence>
<keyword evidence="2" id="KW-0472">Membrane</keyword>
<feature type="compositionally biased region" description="Basic and acidic residues" evidence="1">
    <location>
        <begin position="194"/>
        <end position="204"/>
    </location>
</feature>
<feature type="transmembrane region" description="Helical" evidence="2">
    <location>
        <begin position="147"/>
        <end position="168"/>
    </location>
</feature>
<name>A0ABQ2EQS4_9DEIO</name>
<feature type="transmembrane region" description="Helical" evidence="2">
    <location>
        <begin position="18"/>
        <end position="36"/>
    </location>
</feature>
<evidence type="ECO:0000256" key="2">
    <source>
        <dbReference type="SAM" id="Phobius"/>
    </source>
</evidence>
<gene>
    <name evidence="3" type="ORF">GCM10008955_13340</name>
</gene>
<feature type="region of interest" description="Disordered" evidence="1">
    <location>
        <begin position="192"/>
        <end position="220"/>
    </location>
</feature>
<proteinExistence type="predicted"/>
<accession>A0ABQ2EQS4</accession>
<reference evidence="4" key="1">
    <citation type="journal article" date="2019" name="Int. J. Syst. Evol. Microbiol.">
        <title>The Global Catalogue of Microorganisms (GCM) 10K type strain sequencing project: providing services to taxonomists for standard genome sequencing and annotation.</title>
        <authorList>
            <consortium name="The Broad Institute Genomics Platform"/>
            <consortium name="The Broad Institute Genome Sequencing Center for Infectious Disease"/>
            <person name="Wu L."/>
            <person name="Ma J."/>
        </authorList>
    </citation>
    <scope>NUCLEOTIDE SEQUENCE [LARGE SCALE GENOMIC DNA]</scope>
    <source>
        <strain evidence="4">JCM 30331</strain>
    </source>
</reference>
<dbReference type="Proteomes" id="UP000647587">
    <property type="component" value="Unassembled WGS sequence"/>
</dbReference>
<keyword evidence="2" id="KW-1133">Transmembrane helix</keyword>
<sequence>MTAVMTAETRNRGRFLDFMRVFTGLTLLGILAFLMWAPGQWPVMLFTWVLLVILADELGGWFGYLGLLLGGLAFLAPGGAPPQWPVIVPLVAGPLMGLLLIKHSGGPFVLPFGGLLFAGTLLVTARFGPRIDPQLTLPANVEFQRTAILAMLAGLAFSFVRQVIGIMMRRRAVRALNKQRVQLLAAAEHGTGASREERVRDTVPDRQAVNSTTNDETSGK</sequence>